<dbReference type="InterPro" id="IPR015424">
    <property type="entry name" value="PyrdxlP-dep_Trfase"/>
</dbReference>
<evidence type="ECO:0000256" key="3">
    <source>
        <dbReference type="ARBA" id="ARBA00022793"/>
    </source>
</evidence>
<evidence type="ECO:0000256" key="5">
    <source>
        <dbReference type="ARBA" id="ARBA00023239"/>
    </source>
</evidence>
<protein>
    <submittedName>
        <fullName evidence="7">Aspartate aminotransferase family protein</fullName>
    </submittedName>
</protein>
<dbReference type="PANTHER" id="PTHR11999">
    <property type="entry name" value="GROUP II PYRIDOXAL-5-PHOSPHATE DECARBOXYLASE"/>
    <property type="match status" value="1"/>
</dbReference>
<evidence type="ECO:0000256" key="1">
    <source>
        <dbReference type="ARBA" id="ARBA00001933"/>
    </source>
</evidence>
<evidence type="ECO:0000313" key="7">
    <source>
        <dbReference type="EMBL" id="NJR80284.1"/>
    </source>
</evidence>
<keyword evidence="7" id="KW-0808">Transferase</keyword>
<evidence type="ECO:0000256" key="2">
    <source>
        <dbReference type="ARBA" id="ARBA00009533"/>
    </source>
</evidence>
<dbReference type="InterPro" id="IPR015421">
    <property type="entry name" value="PyrdxlP-dep_Trfase_major"/>
</dbReference>
<dbReference type="SUPFAM" id="SSF53383">
    <property type="entry name" value="PLP-dependent transferases"/>
    <property type="match status" value="1"/>
</dbReference>
<organism evidence="7 8">
    <name type="scientific">Sphingomonas corticis</name>
    <dbReference type="NCBI Taxonomy" id="2722791"/>
    <lineage>
        <taxon>Bacteria</taxon>
        <taxon>Pseudomonadati</taxon>
        <taxon>Pseudomonadota</taxon>
        <taxon>Alphaproteobacteria</taxon>
        <taxon>Sphingomonadales</taxon>
        <taxon>Sphingomonadaceae</taxon>
        <taxon>Sphingomonas</taxon>
    </lineage>
</organism>
<name>A0ABX1CQU7_9SPHN</name>
<dbReference type="Pfam" id="PF00282">
    <property type="entry name" value="Pyridoxal_deC"/>
    <property type="match status" value="1"/>
</dbReference>
<gene>
    <name evidence="7" type="ORF">HBH26_17015</name>
</gene>
<dbReference type="PRINTS" id="PR00800">
    <property type="entry name" value="YHDCRBOXLASE"/>
</dbReference>
<dbReference type="EMBL" id="JAAVJH010000015">
    <property type="protein sequence ID" value="NJR80284.1"/>
    <property type="molecule type" value="Genomic_DNA"/>
</dbReference>
<proteinExistence type="inferred from homology"/>
<comment type="caution">
    <text evidence="7">The sequence shown here is derived from an EMBL/GenBank/DDBJ whole genome shotgun (WGS) entry which is preliminary data.</text>
</comment>
<comment type="similarity">
    <text evidence="2 6">Belongs to the group II decarboxylase family.</text>
</comment>
<keyword evidence="5 6" id="KW-0456">Lyase</keyword>
<dbReference type="InterPro" id="IPR002129">
    <property type="entry name" value="PyrdxlP-dep_de-COase"/>
</dbReference>
<dbReference type="PANTHER" id="PTHR11999:SF70">
    <property type="entry name" value="MIP05841P"/>
    <property type="match status" value="1"/>
</dbReference>
<keyword evidence="7" id="KW-0032">Aminotransferase</keyword>
<sequence length="459" mass="47911">MHAERAALLRDAAERANSYLDGVDERPVRPSAADIAALERLAGPLPDAPTPAAETLALLDEAGSPATMASQGGRYYGFVIGGALPVTVAANWLATAWDQNAGLWAASPVSARLEEIALEWLADILRLPATIGGAFVTGASMASFTALAAARDALLARAGWNVGEDGLAGAPRLRIVVSEEVHVTVTKALSLLGYGRATLERAPVDGQGRIMADRLPPLDERTIVCVQAGDVNSGGFDPIADICARAREAGAWVHVDGAFGLWVAASAAKAHLAAGAELADSWATDGHKWLNTPYDCGIALVRDPGHLRAAMSAPASYLVTSGHREPSHYSAELSRRSRGVEIWAALRSLGRSGVAGIVDRTCRHAARLADLVRAAGLEVLNDVVLNQVLVAADDDAATDAMTAAVQADGTCWCGGSTWRGRRAMRVSISSWVTTDADIDRTAAAIIAAARSGAEQETRP</sequence>
<keyword evidence="3" id="KW-0210">Decarboxylase</keyword>
<comment type="cofactor">
    <cofactor evidence="1 6">
        <name>pyridoxal 5'-phosphate</name>
        <dbReference type="ChEBI" id="CHEBI:597326"/>
    </cofactor>
</comment>
<dbReference type="InterPro" id="IPR010977">
    <property type="entry name" value="Aromatic_deC"/>
</dbReference>
<keyword evidence="8" id="KW-1185">Reference proteome</keyword>
<dbReference type="GO" id="GO:0008483">
    <property type="term" value="F:transaminase activity"/>
    <property type="evidence" value="ECO:0007669"/>
    <property type="project" value="UniProtKB-KW"/>
</dbReference>
<evidence type="ECO:0000313" key="8">
    <source>
        <dbReference type="Proteomes" id="UP000732399"/>
    </source>
</evidence>
<dbReference type="InterPro" id="IPR015422">
    <property type="entry name" value="PyrdxlP-dep_Trfase_small"/>
</dbReference>
<evidence type="ECO:0000256" key="4">
    <source>
        <dbReference type="ARBA" id="ARBA00022898"/>
    </source>
</evidence>
<keyword evidence="4 6" id="KW-0663">Pyridoxal phosphate</keyword>
<dbReference type="Proteomes" id="UP000732399">
    <property type="component" value="Unassembled WGS sequence"/>
</dbReference>
<dbReference type="Gene3D" id="3.90.1150.10">
    <property type="entry name" value="Aspartate Aminotransferase, domain 1"/>
    <property type="match status" value="1"/>
</dbReference>
<evidence type="ECO:0000256" key="6">
    <source>
        <dbReference type="RuleBase" id="RU000382"/>
    </source>
</evidence>
<dbReference type="Gene3D" id="3.40.640.10">
    <property type="entry name" value="Type I PLP-dependent aspartate aminotransferase-like (Major domain)"/>
    <property type="match status" value="1"/>
</dbReference>
<reference evidence="7 8" key="1">
    <citation type="submission" date="2020-03" db="EMBL/GenBank/DDBJ databases">
        <authorList>
            <person name="Wang L."/>
            <person name="He N."/>
            <person name="Li Y."/>
            <person name="Fang Y."/>
            <person name="Zhang F."/>
        </authorList>
    </citation>
    <scope>NUCLEOTIDE SEQUENCE [LARGE SCALE GENOMIC DNA]</scope>
    <source>
        <strain evidence="7 8">36D10-4-7</strain>
    </source>
</reference>
<accession>A0ABX1CQU7</accession>